<comment type="catalytic activity">
    <reaction evidence="9">
        <text>2 cob(II)yrinate a,c diamide + reduced [electron-transfer flavoprotein] + 2 ATP = 2 adenosylcob(III)yrinate a,c-diamide + 2 triphosphate + oxidized [electron-transfer flavoprotein] + 3 H(+)</text>
        <dbReference type="Rhea" id="RHEA:11528"/>
        <dbReference type="Rhea" id="RHEA-COMP:10685"/>
        <dbReference type="Rhea" id="RHEA-COMP:10686"/>
        <dbReference type="ChEBI" id="CHEBI:15378"/>
        <dbReference type="ChEBI" id="CHEBI:18036"/>
        <dbReference type="ChEBI" id="CHEBI:30616"/>
        <dbReference type="ChEBI" id="CHEBI:57692"/>
        <dbReference type="ChEBI" id="CHEBI:58307"/>
        <dbReference type="ChEBI" id="CHEBI:58503"/>
        <dbReference type="ChEBI" id="CHEBI:58537"/>
        <dbReference type="EC" id="2.5.1.17"/>
    </reaction>
</comment>
<dbReference type="SUPFAM" id="SSF52540">
    <property type="entry name" value="P-loop containing nucleoside triphosphate hydrolases"/>
    <property type="match status" value="1"/>
</dbReference>
<dbReference type="GO" id="GO:0009236">
    <property type="term" value="P:cobalamin biosynthetic process"/>
    <property type="evidence" value="ECO:0007669"/>
    <property type="project" value="UniProtKB-UniPathway"/>
</dbReference>
<accession>A0A379WSX3</accession>
<keyword evidence="4" id="KW-0627">Porphyrin biosynthesis</keyword>
<protein>
    <recommendedName>
        <fullName evidence="3">corrinoid adenosyltransferase</fullName>
        <ecNumber evidence="3">2.5.1.17</ecNumber>
    </recommendedName>
    <alternativeName>
        <fullName evidence="6">Cob(II)alamin adenosyltransferase</fullName>
    </alternativeName>
    <alternativeName>
        <fullName evidence="8">Cob(II)yrinic acid a,c-diamide adenosyltransferase</fullName>
    </alternativeName>
    <alternativeName>
        <fullName evidence="7">Cobinamide/cobalamin adenosyltransferase</fullName>
    </alternativeName>
</protein>
<evidence type="ECO:0000256" key="6">
    <source>
        <dbReference type="ARBA" id="ARBA00031529"/>
    </source>
</evidence>
<evidence type="ECO:0000256" key="2">
    <source>
        <dbReference type="ARBA" id="ARBA00007487"/>
    </source>
</evidence>
<keyword evidence="11" id="KW-0808">Transferase</keyword>
<evidence type="ECO:0000256" key="10">
    <source>
        <dbReference type="ARBA" id="ARBA00048692"/>
    </source>
</evidence>
<name>A0A379WSX3_SALET</name>
<dbReference type="Proteomes" id="UP000254712">
    <property type="component" value="Unassembled WGS sequence"/>
</dbReference>
<dbReference type="EMBL" id="UGXT01000002">
    <property type="protein sequence ID" value="SUH37182.1"/>
    <property type="molecule type" value="Genomic_DNA"/>
</dbReference>
<dbReference type="UniPathway" id="UPA00148">
    <property type="reaction ID" value="UER00233"/>
</dbReference>
<dbReference type="GO" id="GO:0005524">
    <property type="term" value="F:ATP binding"/>
    <property type="evidence" value="ECO:0007669"/>
    <property type="project" value="InterPro"/>
</dbReference>
<dbReference type="EC" id="2.5.1.17" evidence="3"/>
<dbReference type="Pfam" id="PF02572">
    <property type="entry name" value="CobA_CobO_BtuR"/>
    <property type="match status" value="1"/>
</dbReference>
<evidence type="ECO:0000256" key="8">
    <source>
        <dbReference type="ARBA" id="ARBA00033354"/>
    </source>
</evidence>
<dbReference type="PANTHER" id="PTHR46638:SF1">
    <property type="entry name" value="CORRINOID ADENOSYLTRANSFERASE"/>
    <property type="match status" value="1"/>
</dbReference>
<dbReference type="InterPro" id="IPR027417">
    <property type="entry name" value="P-loop_NTPase"/>
</dbReference>
<gene>
    <name evidence="11" type="primary">btuR</name>
    <name evidence="11" type="ORF">NCTC8261_03472</name>
</gene>
<evidence type="ECO:0000313" key="11">
    <source>
        <dbReference type="EMBL" id="SUH37182.1"/>
    </source>
</evidence>
<evidence type="ECO:0000256" key="5">
    <source>
        <dbReference type="ARBA" id="ARBA00024929"/>
    </source>
</evidence>
<reference evidence="11 12" key="1">
    <citation type="submission" date="2018-06" db="EMBL/GenBank/DDBJ databases">
        <authorList>
            <consortium name="Pathogen Informatics"/>
            <person name="Doyle S."/>
        </authorList>
    </citation>
    <scope>NUCLEOTIDE SEQUENCE [LARGE SCALE GENOMIC DNA]</scope>
    <source>
        <strain evidence="11 12">NCTC8261</strain>
    </source>
</reference>
<evidence type="ECO:0000256" key="1">
    <source>
        <dbReference type="ARBA" id="ARBA00005121"/>
    </source>
</evidence>
<evidence type="ECO:0000256" key="9">
    <source>
        <dbReference type="ARBA" id="ARBA00048555"/>
    </source>
</evidence>
<dbReference type="PANTHER" id="PTHR46638">
    <property type="entry name" value="CORRINOID ADENOSYLTRANSFERASE"/>
    <property type="match status" value="1"/>
</dbReference>
<organism evidence="11 12">
    <name type="scientific">Salmonella enterica I</name>
    <dbReference type="NCBI Taxonomy" id="59201"/>
    <lineage>
        <taxon>Bacteria</taxon>
        <taxon>Pseudomonadati</taxon>
        <taxon>Pseudomonadota</taxon>
        <taxon>Gammaproteobacteria</taxon>
        <taxon>Enterobacterales</taxon>
        <taxon>Enterobacteriaceae</taxon>
        <taxon>Salmonella</taxon>
    </lineage>
</organism>
<comment type="pathway">
    <text evidence="1">Cofactor biosynthesis; adenosylcobalamin biosynthesis; adenosylcobalamin from cob(II)yrinate a,c-diamide: step 2/7.</text>
</comment>
<evidence type="ECO:0000256" key="7">
    <source>
        <dbReference type="ARBA" id="ARBA00033334"/>
    </source>
</evidence>
<dbReference type="GO" id="GO:0006779">
    <property type="term" value="P:porphyrin-containing compound biosynthetic process"/>
    <property type="evidence" value="ECO:0007669"/>
    <property type="project" value="UniProtKB-KW"/>
</dbReference>
<dbReference type="AlphaFoldDB" id="A0A379WSX3"/>
<dbReference type="InterPro" id="IPR003724">
    <property type="entry name" value="CblAdoTrfase_CobA"/>
</dbReference>
<sequence length="82" mass="9085">MLADPLLDMVVLDELTYMVAYDYLPLEEVISALNARPGHQTVIITGRGCHRDILDLADTVSELRPVKHAFDAGVKAQMGIDY</sequence>
<evidence type="ECO:0000256" key="4">
    <source>
        <dbReference type="ARBA" id="ARBA00023244"/>
    </source>
</evidence>
<evidence type="ECO:0000313" key="12">
    <source>
        <dbReference type="Proteomes" id="UP000254712"/>
    </source>
</evidence>
<proteinExistence type="inferred from homology"/>
<dbReference type="Gene3D" id="3.40.50.300">
    <property type="entry name" value="P-loop containing nucleotide triphosphate hydrolases"/>
    <property type="match status" value="1"/>
</dbReference>
<comment type="similarity">
    <text evidence="2">Belongs to the Cob(I)alamin adenosyltransferase family.</text>
</comment>
<comment type="function">
    <text evidence="5">Required for both de novo synthesis of the corrin ring for the assimilation of exogenous corrinoids. Participates in the adenosylation of a variety of incomplete and complete corrinoids.</text>
</comment>
<dbReference type="GO" id="GO:0008817">
    <property type="term" value="F:corrinoid adenosyltransferase activity"/>
    <property type="evidence" value="ECO:0007669"/>
    <property type="project" value="UniProtKB-EC"/>
</dbReference>
<evidence type="ECO:0000256" key="3">
    <source>
        <dbReference type="ARBA" id="ARBA00012454"/>
    </source>
</evidence>
<comment type="catalytic activity">
    <reaction evidence="10">
        <text>2 cob(II)alamin + reduced [electron-transfer flavoprotein] + 2 ATP = 2 adenosylcob(III)alamin + 2 triphosphate + oxidized [electron-transfer flavoprotein] + 3 H(+)</text>
        <dbReference type="Rhea" id="RHEA:28671"/>
        <dbReference type="Rhea" id="RHEA-COMP:10685"/>
        <dbReference type="Rhea" id="RHEA-COMP:10686"/>
        <dbReference type="ChEBI" id="CHEBI:15378"/>
        <dbReference type="ChEBI" id="CHEBI:16304"/>
        <dbReference type="ChEBI" id="CHEBI:18036"/>
        <dbReference type="ChEBI" id="CHEBI:18408"/>
        <dbReference type="ChEBI" id="CHEBI:30616"/>
        <dbReference type="ChEBI" id="CHEBI:57692"/>
        <dbReference type="ChEBI" id="CHEBI:58307"/>
        <dbReference type="EC" id="2.5.1.17"/>
    </reaction>
</comment>